<evidence type="ECO:0000256" key="2">
    <source>
        <dbReference type="ARBA" id="ARBA00022741"/>
    </source>
</evidence>
<keyword evidence="5" id="KW-0460">Magnesium</keyword>
<dbReference type="InterPro" id="IPR024185">
    <property type="entry name" value="FTHF_cligase-like_sf"/>
</dbReference>
<evidence type="ECO:0000256" key="1">
    <source>
        <dbReference type="ARBA" id="ARBA00010638"/>
    </source>
</evidence>
<proteinExistence type="inferred from homology"/>
<keyword evidence="3 4" id="KW-0067">ATP-binding</keyword>
<dbReference type="GO" id="GO:0005524">
    <property type="term" value="F:ATP binding"/>
    <property type="evidence" value="ECO:0007669"/>
    <property type="project" value="UniProtKB-KW"/>
</dbReference>
<organism evidence="6 7">
    <name type="scientific">Alteromonas sediminis</name>
    <dbReference type="NCBI Taxonomy" id="2259342"/>
    <lineage>
        <taxon>Bacteria</taxon>
        <taxon>Pseudomonadati</taxon>
        <taxon>Pseudomonadota</taxon>
        <taxon>Gammaproteobacteria</taxon>
        <taxon>Alteromonadales</taxon>
        <taxon>Alteromonadaceae</taxon>
        <taxon>Alteromonas/Salinimonas group</taxon>
        <taxon>Alteromonas</taxon>
    </lineage>
</organism>
<accession>A0A3N5YPX7</accession>
<feature type="binding site" evidence="4">
    <location>
        <position position="57"/>
    </location>
    <ligand>
        <name>substrate</name>
    </ligand>
</feature>
<protein>
    <recommendedName>
        <fullName evidence="5">5-formyltetrahydrofolate cyclo-ligase</fullName>
        <ecNumber evidence="5">6.3.3.2</ecNumber>
    </recommendedName>
</protein>
<comment type="caution">
    <text evidence="6">The sequence shown here is derived from an EMBL/GenBank/DDBJ whole genome shotgun (WGS) entry which is preliminary data.</text>
</comment>
<dbReference type="PANTHER" id="PTHR23407">
    <property type="entry name" value="ATPASE INHIBITOR/5-FORMYLTETRAHYDROFOLATE CYCLO-LIGASE"/>
    <property type="match status" value="1"/>
</dbReference>
<dbReference type="EMBL" id="RPOK01000001">
    <property type="protein sequence ID" value="RPJ67981.1"/>
    <property type="molecule type" value="Genomic_DNA"/>
</dbReference>
<feature type="binding site" evidence="4">
    <location>
        <begin position="137"/>
        <end position="145"/>
    </location>
    <ligand>
        <name>ATP</name>
        <dbReference type="ChEBI" id="CHEBI:30616"/>
    </ligand>
</feature>
<dbReference type="Proteomes" id="UP000275281">
    <property type="component" value="Unassembled WGS sequence"/>
</dbReference>
<dbReference type="NCBIfam" id="TIGR02727">
    <property type="entry name" value="MTHFS_bact"/>
    <property type="match status" value="1"/>
</dbReference>
<dbReference type="OrthoDB" id="9801938at2"/>
<dbReference type="Gene3D" id="3.40.50.10420">
    <property type="entry name" value="NagB/RpiA/CoA transferase-like"/>
    <property type="match status" value="1"/>
</dbReference>
<dbReference type="EC" id="6.3.3.2" evidence="5"/>
<comment type="cofactor">
    <cofactor evidence="5">
        <name>Mg(2+)</name>
        <dbReference type="ChEBI" id="CHEBI:18420"/>
    </cofactor>
</comment>
<dbReference type="PANTHER" id="PTHR23407:SF1">
    <property type="entry name" value="5-FORMYLTETRAHYDROFOLATE CYCLO-LIGASE"/>
    <property type="match status" value="1"/>
</dbReference>
<comment type="catalytic activity">
    <reaction evidence="5">
        <text>(6S)-5-formyl-5,6,7,8-tetrahydrofolate + ATP = (6R)-5,10-methenyltetrahydrofolate + ADP + phosphate</text>
        <dbReference type="Rhea" id="RHEA:10488"/>
        <dbReference type="ChEBI" id="CHEBI:30616"/>
        <dbReference type="ChEBI" id="CHEBI:43474"/>
        <dbReference type="ChEBI" id="CHEBI:57455"/>
        <dbReference type="ChEBI" id="CHEBI:57457"/>
        <dbReference type="ChEBI" id="CHEBI:456216"/>
        <dbReference type="EC" id="6.3.3.2"/>
    </reaction>
</comment>
<dbReference type="PIRSF" id="PIRSF006806">
    <property type="entry name" value="FTHF_cligase"/>
    <property type="match status" value="1"/>
</dbReference>
<evidence type="ECO:0000313" key="7">
    <source>
        <dbReference type="Proteomes" id="UP000275281"/>
    </source>
</evidence>
<evidence type="ECO:0000256" key="5">
    <source>
        <dbReference type="RuleBase" id="RU361279"/>
    </source>
</evidence>
<dbReference type="Pfam" id="PF01812">
    <property type="entry name" value="5-FTHF_cyc-lig"/>
    <property type="match status" value="1"/>
</dbReference>
<comment type="similarity">
    <text evidence="1 5">Belongs to the 5-formyltetrahydrofolate cyclo-ligase family.</text>
</comment>
<dbReference type="GO" id="GO:0009396">
    <property type="term" value="P:folic acid-containing compound biosynthetic process"/>
    <property type="evidence" value="ECO:0007669"/>
    <property type="project" value="TreeGrafter"/>
</dbReference>
<dbReference type="InterPro" id="IPR037171">
    <property type="entry name" value="NagB/RpiA_transferase-like"/>
</dbReference>
<dbReference type="GO" id="GO:0046872">
    <property type="term" value="F:metal ion binding"/>
    <property type="evidence" value="ECO:0007669"/>
    <property type="project" value="UniProtKB-KW"/>
</dbReference>
<evidence type="ECO:0000256" key="4">
    <source>
        <dbReference type="PIRSR" id="PIRSR006806-1"/>
    </source>
</evidence>
<sequence>MSHTNRQHLRKHFKAARAALSATAQHQAATALCQQLQSSKIIQHARTVSVYLAHRGEINLTPFITWCWQQKKMTALPVLHPFSQGYLLFQGYSPMTQMTKNRFHIEEPALACNTLVTLAELDVILMPLVAFDQHKNRLGMGGGFYDRTLAAIRDKNKKAIFIGVAHECQYYDNTLPAEPWDIPLDYVVTPEQII</sequence>
<feature type="binding site" evidence="4">
    <location>
        <position position="52"/>
    </location>
    <ligand>
        <name>substrate</name>
    </ligand>
</feature>
<dbReference type="RefSeq" id="WP_124025983.1">
    <property type="nucleotide sequence ID" value="NZ_JBHRSN010000005.1"/>
</dbReference>
<dbReference type="AlphaFoldDB" id="A0A3N5YPX7"/>
<keyword evidence="7" id="KW-1185">Reference proteome</keyword>
<dbReference type="InterPro" id="IPR002698">
    <property type="entry name" value="FTHF_cligase"/>
</dbReference>
<gene>
    <name evidence="6" type="ORF">DRW07_00775</name>
</gene>
<dbReference type="GO" id="GO:0030272">
    <property type="term" value="F:5-formyltetrahydrofolate cyclo-ligase activity"/>
    <property type="evidence" value="ECO:0007669"/>
    <property type="project" value="UniProtKB-EC"/>
</dbReference>
<keyword evidence="6" id="KW-0436">Ligase</keyword>
<evidence type="ECO:0000313" key="6">
    <source>
        <dbReference type="EMBL" id="RPJ67981.1"/>
    </source>
</evidence>
<keyword evidence="2 4" id="KW-0547">Nucleotide-binding</keyword>
<dbReference type="SUPFAM" id="SSF100950">
    <property type="entry name" value="NagB/RpiA/CoA transferase-like"/>
    <property type="match status" value="1"/>
</dbReference>
<name>A0A3N5YPX7_9ALTE</name>
<feature type="binding site" evidence="4">
    <location>
        <begin position="6"/>
        <end position="10"/>
    </location>
    <ligand>
        <name>ATP</name>
        <dbReference type="ChEBI" id="CHEBI:30616"/>
    </ligand>
</feature>
<reference evidence="6 7" key="1">
    <citation type="submission" date="2018-11" db="EMBL/GenBank/DDBJ databases">
        <authorList>
            <person name="Ye M.-Q."/>
            <person name="Du Z.-J."/>
        </authorList>
    </citation>
    <scope>NUCLEOTIDE SEQUENCE [LARGE SCALE GENOMIC DNA]</scope>
    <source>
        <strain evidence="6 7">U0105</strain>
    </source>
</reference>
<keyword evidence="5" id="KW-0479">Metal-binding</keyword>
<evidence type="ECO:0000256" key="3">
    <source>
        <dbReference type="ARBA" id="ARBA00022840"/>
    </source>
</evidence>
<dbReference type="GO" id="GO:0035999">
    <property type="term" value="P:tetrahydrofolate interconversion"/>
    <property type="evidence" value="ECO:0007669"/>
    <property type="project" value="TreeGrafter"/>
</dbReference>